<accession>A0A838AG15</accession>
<keyword evidence="1" id="KW-0862">Zinc</keyword>
<dbReference type="InterPro" id="IPR024078">
    <property type="entry name" value="LmbE-like_dom_sf"/>
</dbReference>
<dbReference type="Gene3D" id="3.40.50.10320">
    <property type="entry name" value="LmbE-like"/>
    <property type="match status" value="1"/>
</dbReference>
<dbReference type="GO" id="GO:0016811">
    <property type="term" value="F:hydrolase activity, acting on carbon-nitrogen (but not peptide) bonds, in linear amides"/>
    <property type="evidence" value="ECO:0007669"/>
    <property type="project" value="TreeGrafter"/>
</dbReference>
<dbReference type="EMBL" id="JACCKD010000012">
    <property type="protein sequence ID" value="MBA0128296.1"/>
    <property type="molecule type" value="Genomic_DNA"/>
</dbReference>
<dbReference type="InterPro" id="IPR003737">
    <property type="entry name" value="GlcNAc_PI_deacetylase-related"/>
</dbReference>
<dbReference type="GO" id="GO:0016137">
    <property type="term" value="P:glycoside metabolic process"/>
    <property type="evidence" value="ECO:0007669"/>
    <property type="project" value="UniProtKB-ARBA"/>
</dbReference>
<keyword evidence="3" id="KW-1185">Reference proteome</keyword>
<evidence type="ECO:0000313" key="3">
    <source>
        <dbReference type="Proteomes" id="UP000582974"/>
    </source>
</evidence>
<gene>
    <name evidence="2" type="ORF">H0B56_22350</name>
</gene>
<proteinExistence type="predicted"/>
<reference evidence="2 3" key="1">
    <citation type="submission" date="2020-07" db="EMBL/GenBank/DDBJ databases">
        <title>Genome of Haloechinothrix sp.</title>
        <authorList>
            <person name="Tang S.-K."/>
            <person name="Yang L."/>
            <person name="Zhu W.-Y."/>
        </authorList>
    </citation>
    <scope>NUCLEOTIDE SEQUENCE [LARGE SCALE GENOMIC DNA]</scope>
    <source>
        <strain evidence="2 3">YIM 98757</strain>
    </source>
</reference>
<name>A0A838AG15_9PSEU</name>
<evidence type="ECO:0000256" key="1">
    <source>
        <dbReference type="ARBA" id="ARBA00022833"/>
    </source>
</evidence>
<sequence>MSWRWPYVTELAAMPTDWNKALAVVAHPDDLEYGASGAIARWTEEGREVVYLLATRGEAGIDSMDPSEAGPLREREQLASAAVVGVDKVEFLEHPDGVIEHSLELRKDIATAIRRHQPELVITTNHRETWPGGFQNMADHRAVGAATIDAVRDAGNRWVFPELLEQELEPWDGVRWVAANSSPNGSHAVDITDTFDKAVESLQAHETYLAGLRGVMADPDTFLRTMAESVGKIFGCELACSFELIEM</sequence>
<dbReference type="AlphaFoldDB" id="A0A838AG15"/>
<comment type="caution">
    <text evidence="2">The sequence shown here is derived from an EMBL/GenBank/DDBJ whole genome shotgun (WGS) entry which is preliminary data.</text>
</comment>
<dbReference type="SUPFAM" id="SSF102588">
    <property type="entry name" value="LmbE-like"/>
    <property type="match status" value="1"/>
</dbReference>
<evidence type="ECO:0000313" key="2">
    <source>
        <dbReference type="EMBL" id="MBA0128296.1"/>
    </source>
</evidence>
<dbReference type="Pfam" id="PF02585">
    <property type="entry name" value="PIG-L"/>
    <property type="match status" value="1"/>
</dbReference>
<dbReference type="PANTHER" id="PTHR12993:SF28">
    <property type="entry name" value="LMBE FAMILY PROTEIN"/>
    <property type="match status" value="1"/>
</dbReference>
<organism evidence="2 3">
    <name type="scientific">Haloechinothrix aidingensis</name>
    <dbReference type="NCBI Taxonomy" id="2752311"/>
    <lineage>
        <taxon>Bacteria</taxon>
        <taxon>Bacillati</taxon>
        <taxon>Actinomycetota</taxon>
        <taxon>Actinomycetes</taxon>
        <taxon>Pseudonocardiales</taxon>
        <taxon>Pseudonocardiaceae</taxon>
        <taxon>Haloechinothrix</taxon>
    </lineage>
</organism>
<protein>
    <submittedName>
        <fullName evidence="2">PIG-L family deacetylase</fullName>
    </submittedName>
</protein>
<dbReference type="Proteomes" id="UP000582974">
    <property type="component" value="Unassembled WGS sequence"/>
</dbReference>
<dbReference type="PANTHER" id="PTHR12993">
    <property type="entry name" value="N-ACETYLGLUCOSAMINYL-PHOSPHATIDYLINOSITOL DE-N-ACETYLASE-RELATED"/>
    <property type="match status" value="1"/>
</dbReference>